<reference evidence="1 2" key="1">
    <citation type="submission" date="2022-06" db="EMBL/GenBank/DDBJ databases">
        <title>Genomic Encyclopedia of Archaeal and Bacterial Type Strains, Phase II (KMG-II): from individual species to whole genera.</title>
        <authorList>
            <person name="Goeker M."/>
        </authorList>
    </citation>
    <scope>NUCLEOTIDE SEQUENCE [LARGE SCALE GENOMIC DNA]</scope>
    <source>
        <strain evidence="1 2">DSM 45037</strain>
    </source>
</reference>
<name>A0ABT1H5P0_9NOCA</name>
<dbReference type="Proteomes" id="UP001205740">
    <property type="component" value="Unassembled WGS sequence"/>
</dbReference>
<protein>
    <submittedName>
        <fullName evidence="1">Uncharacterized protein</fullName>
    </submittedName>
</protein>
<dbReference type="EMBL" id="JAMTCG010000007">
    <property type="protein sequence ID" value="MCP2162561.1"/>
    <property type="molecule type" value="Genomic_DNA"/>
</dbReference>
<evidence type="ECO:0000313" key="1">
    <source>
        <dbReference type="EMBL" id="MCP2162561.1"/>
    </source>
</evidence>
<sequence>MRIDCATCPGRGRACDGCIMSVLIPVRGTVISDDDLDAGVDPTIGEVDDIRAAIEVLVEAGLAPPSARRSRIVTEKRSRVTDLASRRAG</sequence>
<organism evidence="1 2">
    <name type="scientific">Williamsia serinedens</name>
    <dbReference type="NCBI Taxonomy" id="391736"/>
    <lineage>
        <taxon>Bacteria</taxon>
        <taxon>Bacillati</taxon>
        <taxon>Actinomycetota</taxon>
        <taxon>Actinomycetes</taxon>
        <taxon>Mycobacteriales</taxon>
        <taxon>Nocardiaceae</taxon>
        <taxon>Williamsia</taxon>
    </lineage>
</organism>
<accession>A0ABT1H5P0</accession>
<comment type="caution">
    <text evidence="1">The sequence shown here is derived from an EMBL/GenBank/DDBJ whole genome shotgun (WGS) entry which is preliminary data.</text>
</comment>
<gene>
    <name evidence="1" type="ORF">LX12_003769</name>
</gene>
<evidence type="ECO:0000313" key="2">
    <source>
        <dbReference type="Proteomes" id="UP001205740"/>
    </source>
</evidence>
<proteinExistence type="predicted"/>
<keyword evidence="2" id="KW-1185">Reference proteome</keyword>